<protein>
    <recommendedName>
        <fullName evidence="4">Aldehyde dehydrogenase domain-containing protein</fullName>
    </recommendedName>
</protein>
<comment type="similarity">
    <text evidence="1">Belongs to the aldehyde dehydrogenase family.</text>
</comment>
<feature type="domain" description="Aldehyde dehydrogenase" evidence="4">
    <location>
        <begin position="5"/>
        <end position="74"/>
    </location>
</feature>
<evidence type="ECO:0000256" key="2">
    <source>
        <dbReference type="ARBA" id="ARBA00023002"/>
    </source>
</evidence>
<evidence type="ECO:0000313" key="5">
    <source>
        <dbReference type="EMBL" id="KAA0201910.1"/>
    </source>
</evidence>
<dbReference type="Proteomes" id="UP000711488">
    <property type="component" value="Unassembled WGS sequence"/>
</dbReference>
<reference evidence="5" key="1">
    <citation type="submission" date="2014-08" db="EMBL/GenBank/DDBJ databases">
        <authorList>
            <person name="Murali S."/>
            <person name="Richards S."/>
            <person name="Bandaranaike D."/>
            <person name="Bellair M."/>
            <person name="Blankenburg K."/>
            <person name="Chao H."/>
            <person name="Dinh H."/>
            <person name="Doddapaneni H."/>
            <person name="Dugan-Rocha S."/>
            <person name="Elkadiri S."/>
            <person name="Gnanaolivu R."/>
            <person name="Hughes D."/>
            <person name="Lee S."/>
            <person name="Li M."/>
            <person name="Ming W."/>
            <person name="Munidasa M."/>
            <person name="Muniz J."/>
            <person name="Nguyen L."/>
            <person name="Osuji N."/>
            <person name="Pu L.-L."/>
            <person name="Puazo M."/>
            <person name="Skinner E."/>
            <person name="Qu C."/>
            <person name="Quiroz J."/>
            <person name="Raj R."/>
            <person name="Weissenberger G."/>
            <person name="Xin Y."/>
            <person name="Zou X."/>
            <person name="Han Y."/>
            <person name="Worley K."/>
            <person name="Muzny D."/>
            <person name="Gibbs R."/>
        </authorList>
    </citation>
    <scope>NUCLEOTIDE SEQUENCE</scope>
    <source>
        <strain evidence="5">HAZT.00-mixed</strain>
        <tissue evidence="5">Whole organism</tissue>
    </source>
</reference>
<sequence length="129" mass="13996">MVVGDGKILPEGIGEVQEYVDICDYAVGLSRTLGGSVFPSERPGHALMELYNPMGVIGIISAFNFPIAGILKAALQQWAQASSGQVRRERNDDDAVMGKPLYPKLSSRLPAAMTVASFQRTDQHSKLIY</sequence>
<dbReference type="InterPro" id="IPR016162">
    <property type="entry name" value="Ald_DH_N"/>
</dbReference>
<keyword evidence="2" id="KW-0560">Oxidoreductase</keyword>
<evidence type="ECO:0000256" key="1">
    <source>
        <dbReference type="ARBA" id="ARBA00009986"/>
    </source>
</evidence>
<dbReference type="Gene3D" id="3.40.605.10">
    <property type="entry name" value="Aldehyde Dehydrogenase, Chain A, domain 1"/>
    <property type="match status" value="1"/>
</dbReference>
<dbReference type="AlphaFoldDB" id="A0A6A0H834"/>
<dbReference type="InterPro" id="IPR016161">
    <property type="entry name" value="Ald_DH/histidinol_DH"/>
</dbReference>
<organism evidence="5">
    <name type="scientific">Hyalella azteca</name>
    <name type="common">Amphipod</name>
    <dbReference type="NCBI Taxonomy" id="294128"/>
    <lineage>
        <taxon>Eukaryota</taxon>
        <taxon>Metazoa</taxon>
        <taxon>Ecdysozoa</taxon>
        <taxon>Arthropoda</taxon>
        <taxon>Crustacea</taxon>
        <taxon>Multicrustacea</taxon>
        <taxon>Malacostraca</taxon>
        <taxon>Eumalacostraca</taxon>
        <taxon>Peracarida</taxon>
        <taxon>Amphipoda</taxon>
        <taxon>Senticaudata</taxon>
        <taxon>Talitrida</taxon>
        <taxon>Talitroidea</taxon>
        <taxon>Hyalellidae</taxon>
        <taxon>Hyalella</taxon>
    </lineage>
</organism>
<dbReference type="InterPro" id="IPR015590">
    <property type="entry name" value="Aldehyde_DH_dom"/>
</dbReference>
<keyword evidence="3" id="KW-0520">NAD</keyword>
<accession>A0A6A0H834</accession>
<dbReference type="SUPFAM" id="SSF53720">
    <property type="entry name" value="ALDH-like"/>
    <property type="match status" value="1"/>
</dbReference>
<name>A0A6A0H834_HYAAZ</name>
<comment type="caution">
    <text evidence="5">The sequence shown here is derived from an EMBL/GenBank/DDBJ whole genome shotgun (WGS) entry which is preliminary data.</text>
</comment>
<dbReference type="InterPro" id="IPR044638">
    <property type="entry name" value="ALDH7A1-like"/>
</dbReference>
<dbReference type="GO" id="GO:0004029">
    <property type="term" value="F:aldehyde dehydrogenase (NAD+) activity"/>
    <property type="evidence" value="ECO:0007669"/>
    <property type="project" value="InterPro"/>
</dbReference>
<reference evidence="5" key="2">
    <citation type="journal article" date="2018" name="Environ. Sci. Technol.">
        <title>The Toxicogenome of Hyalella azteca: A Model for Sediment Ecotoxicology and Evolutionary Toxicology.</title>
        <authorList>
            <person name="Poynton H.C."/>
            <person name="Hasenbein S."/>
            <person name="Benoit J.B."/>
            <person name="Sepulveda M.S."/>
            <person name="Poelchau M.F."/>
            <person name="Hughes D.S.T."/>
            <person name="Murali S.C."/>
            <person name="Chen S."/>
            <person name="Glastad K.M."/>
            <person name="Goodisman M.A.D."/>
            <person name="Werren J.H."/>
            <person name="Vineis J.H."/>
            <person name="Bowen J.L."/>
            <person name="Friedrich M."/>
            <person name="Jones J."/>
            <person name="Robertson H.M."/>
            <person name="Feyereisen R."/>
            <person name="Mechler-Hickson A."/>
            <person name="Mathers N."/>
            <person name="Lee C.E."/>
            <person name="Colbourne J.K."/>
            <person name="Biales A."/>
            <person name="Johnston J.S."/>
            <person name="Wellborn G.A."/>
            <person name="Rosendale A.J."/>
            <person name="Cridge A.G."/>
            <person name="Munoz-Torres M.C."/>
            <person name="Bain P.A."/>
            <person name="Manny A.R."/>
            <person name="Major K.M."/>
            <person name="Lambert F.N."/>
            <person name="Vulpe C.D."/>
            <person name="Tuck P."/>
            <person name="Blalock B.J."/>
            <person name="Lin Y.Y."/>
            <person name="Smith M.E."/>
            <person name="Ochoa-Acuna H."/>
            <person name="Chen M.M."/>
            <person name="Childers C.P."/>
            <person name="Qu J."/>
            <person name="Dugan S."/>
            <person name="Lee S.L."/>
            <person name="Chao H."/>
            <person name="Dinh H."/>
            <person name="Han Y."/>
            <person name="Doddapaneni H."/>
            <person name="Worley K.C."/>
            <person name="Muzny D.M."/>
            <person name="Gibbs R.A."/>
            <person name="Richards S."/>
        </authorList>
    </citation>
    <scope>NUCLEOTIDE SEQUENCE</scope>
    <source>
        <strain evidence="5">HAZT.00-mixed</strain>
        <tissue evidence="5">Whole organism</tissue>
    </source>
</reference>
<dbReference type="PANTHER" id="PTHR43521:SF1">
    <property type="entry name" value="ALPHA-AMINOADIPIC SEMIALDEHYDE DEHYDROGENASE"/>
    <property type="match status" value="1"/>
</dbReference>
<dbReference type="PANTHER" id="PTHR43521">
    <property type="entry name" value="ALPHA-AMINOADIPIC SEMIALDEHYDE DEHYDROGENASE"/>
    <property type="match status" value="1"/>
</dbReference>
<gene>
    <name evidence="5" type="ORF">HAZT_HAZT004901</name>
</gene>
<dbReference type="Pfam" id="PF00171">
    <property type="entry name" value="Aldedh"/>
    <property type="match status" value="1"/>
</dbReference>
<proteinExistence type="inferred from homology"/>
<dbReference type="EMBL" id="JQDR03004675">
    <property type="protein sequence ID" value="KAA0201910.1"/>
    <property type="molecule type" value="Genomic_DNA"/>
</dbReference>
<reference evidence="5" key="3">
    <citation type="submission" date="2019-06" db="EMBL/GenBank/DDBJ databases">
        <authorList>
            <person name="Poynton C."/>
            <person name="Hasenbein S."/>
            <person name="Benoit J.B."/>
            <person name="Sepulveda M.S."/>
            <person name="Poelchau M.F."/>
            <person name="Murali S.C."/>
            <person name="Chen S."/>
            <person name="Glastad K.M."/>
            <person name="Werren J.H."/>
            <person name="Vineis J.H."/>
            <person name="Bowen J.L."/>
            <person name="Friedrich M."/>
            <person name="Jones J."/>
            <person name="Robertson H.M."/>
            <person name="Feyereisen R."/>
            <person name="Mechler-Hickson A."/>
            <person name="Mathers N."/>
            <person name="Lee C.E."/>
            <person name="Colbourne J.K."/>
            <person name="Biales A."/>
            <person name="Johnston J.S."/>
            <person name="Wellborn G.A."/>
            <person name="Rosendale A.J."/>
            <person name="Cridge A.G."/>
            <person name="Munoz-Torres M.C."/>
            <person name="Bain P.A."/>
            <person name="Manny A.R."/>
            <person name="Major K.M."/>
            <person name="Lambert F.N."/>
            <person name="Vulpe C.D."/>
            <person name="Tuck P."/>
            <person name="Blalock B.J."/>
            <person name="Lin Y.-Y."/>
            <person name="Smith M.E."/>
            <person name="Ochoa-Acuna H."/>
            <person name="Chen M.-J.M."/>
            <person name="Childers C.P."/>
            <person name="Qu J."/>
            <person name="Dugan S."/>
            <person name="Lee S.L."/>
            <person name="Chao H."/>
            <person name="Dinh H."/>
            <person name="Han Y."/>
            <person name="Doddapaneni H."/>
            <person name="Worley K.C."/>
            <person name="Muzny D.M."/>
            <person name="Gibbs R.A."/>
            <person name="Richards S."/>
        </authorList>
    </citation>
    <scope>NUCLEOTIDE SEQUENCE</scope>
    <source>
        <strain evidence="5">HAZT.00-mixed</strain>
        <tissue evidence="5">Whole organism</tissue>
    </source>
</reference>
<evidence type="ECO:0000259" key="4">
    <source>
        <dbReference type="Pfam" id="PF00171"/>
    </source>
</evidence>
<evidence type="ECO:0000256" key="3">
    <source>
        <dbReference type="ARBA" id="ARBA00023027"/>
    </source>
</evidence>